<gene>
    <name evidence="2" type="ORF">FHS79_003699</name>
</gene>
<evidence type="ECO:0000313" key="3">
    <source>
        <dbReference type="Proteomes" id="UP000538147"/>
    </source>
</evidence>
<keyword evidence="1" id="KW-0812">Transmembrane</keyword>
<sequence>MLAMLSVGLWGAILGRPLITLLPMVFPAVMAVGGVLGIAGVPIPPVELGIAMSVLVLGGLVLGAVRPPIWAACIIVAFFAVFHGYAHGQELPSAADPVGYSAGFVVATGFLHLIGIGIGTIRDWPGGANALRCAGGLVALCGALFLGQAL</sequence>
<dbReference type="PIRSF" id="PIRSF016919">
    <property type="entry name" value="HupE_UreJ"/>
    <property type="match status" value="1"/>
</dbReference>
<dbReference type="AlphaFoldDB" id="A0A841LBI4"/>
<dbReference type="InterPro" id="IPR007038">
    <property type="entry name" value="HupE_UreJ"/>
</dbReference>
<dbReference type="Proteomes" id="UP000538147">
    <property type="component" value="Unassembled WGS sequence"/>
</dbReference>
<keyword evidence="3" id="KW-1185">Reference proteome</keyword>
<comment type="caution">
    <text evidence="2">The sequence shown here is derived from an EMBL/GenBank/DDBJ whole genome shotgun (WGS) entry which is preliminary data.</text>
</comment>
<proteinExistence type="predicted"/>
<feature type="transmembrane region" description="Helical" evidence="1">
    <location>
        <begin position="130"/>
        <end position="149"/>
    </location>
</feature>
<feature type="transmembrane region" description="Helical" evidence="1">
    <location>
        <begin position="98"/>
        <end position="118"/>
    </location>
</feature>
<reference evidence="2 3" key="1">
    <citation type="submission" date="2020-08" db="EMBL/GenBank/DDBJ databases">
        <title>Genomic Encyclopedia of Type Strains, Phase IV (KMG-IV): sequencing the most valuable type-strain genomes for metagenomic binning, comparative biology and taxonomic classification.</title>
        <authorList>
            <person name="Goeker M."/>
        </authorList>
    </citation>
    <scope>NUCLEOTIDE SEQUENCE [LARGE SCALE GENOMIC DNA]</scope>
    <source>
        <strain evidence="2 3">DSM 102189</strain>
    </source>
</reference>
<dbReference type="EMBL" id="JACIIV010000057">
    <property type="protein sequence ID" value="MBB6229496.1"/>
    <property type="molecule type" value="Genomic_DNA"/>
</dbReference>
<feature type="transmembrane region" description="Helical" evidence="1">
    <location>
        <begin position="69"/>
        <end position="86"/>
    </location>
</feature>
<protein>
    <submittedName>
        <fullName evidence="2">Urease accessory protein</fullName>
    </submittedName>
</protein>
<feature type="transmembrane region" description="Helical" evidence="1">
    <location>
        <begin position="25"/>
        <end position="57"/>
    </location>
</feature>
<evidence type="ECO:0000313" key="2">
    <source>
        <dbReference type="EMBL" id="MBB6229496.1"/>
    </source>
</evidence>
<organism evidence="2 3">
    <name type="scientific">Polymorphobacter multimanifer</name>
    <dbReference type="NCBI Taxonomy" id="1070431"/>
    <lineage>
        <taxon>Bacteria</taxon>
        <taxon>Pseudomonadati</taxon>
        <taxon>Pseudomonadota</taxon>
        <taxon>Alphaproteobacteria</taxon>
        <taxon>Sphingomonadales</taxon>
        <taxon>Sphingosinicellaceae</taxon>
        <taxon>Polymorphobacter</taxon>
    </lineage>
</organism>
<dbReference type="Pfam" id="PF04955">
    <property type="entry name" value="HupE_UreJ"/>
    <property type="match status" value="1"/>
</dbReference>
<evidence type="ECO:0000256" key="1">
    <source>
        <dbReference type="SAM" id="Phobius"/>
    </source>
</evidence>
<accession>A0A841LBI4</accession>
<name>A0A841LBI4_9SPHN</name>
<keyword evidence="1" id="KW-0472">Membrane</keyword>
<keyword evidence="1" id="KW-1133">Transmembrane helix</keyword>